<keyword evidence="3" id="KW-1185">Reference proteome</keyword>
<comment type="caution">
    <text evidence="2">The sequence shown here is derived from an EMBL/GenBank/DDBJ whole genome shotgun (WGS) entry which is preliminary data.</text>
</comment>
<gene>
    <name evidence="2" type="ORF">PCOR1329_LOCUS27061</name>
</gene>
<accession>A0ABN9S6S5</accession>
<feature type="region of interest" description="Disordered" evidence="1">
    <location>
        <begin position="477"/>
        <end position="519"/>
    </location>
</feature>
<organism evidence="2 3">
    <name type="scientific">Prorocentrum cordatum</name>
    <dbReference type="NCBI Taxonomy" id="2364126"/>
    <lineage>
        <taxon>Eukaryota</taxon>
        <taxon>Sar</taxon>
        <taxon>Alveolata</taxon>
        <taxon>Dinophyceae</taxon>
        <taxon>Prorocentrales</taxon>
        <taxon>Prorocentraceae</taxon>
        <taxon>Prorocentrum</taxon>
    </lineage>
</organism>
<feature type="compositionally biased region" description="Basic and acidic residues" evidence="1">
    <location>
        <begin position="497"/>
        <end position="519"/>
    </location>
</feature>
<feature type="region of interest" description="Disordered" evidence="1">
    <location>
        <begin position="734"/>
        <end position="753"/>
    </location>
</feature>
<evidence type="ECO:0000256" key="1">
    <source>
        <dbReference type="SAM" id="MobiDB-lite"/>
    </source>
</evidence>
<evidence type="ECO:0000313" key="3">
    <source>
        <dbReference type="Proteomes" id="UP001189429"/>
    </source>
</evidence>
<dbReference type="EMBL" id="CAUYUJ010009738">
    <property type="protein sequence ID" value="CAK0827555.1"/>
    <property type="molecule type" value="Genomic_DNA"/>
</dbReference>
<sequence length="1629" mass="180634">MRGALFQALGVDGSEHPRIIGALQAADFDAIVRAVQVQDPAGGGSAGGPPPMLDPTPAQLSQAGLLGRACRVSVGTQPSAAAAAAAQAAAQTAVKMAGTINQTDDTEVDILDEHAIKIAYKNYHNRIGAFPPAEEELSKEQLSTLWEAFRSGGAPYTDMAVWGPHHHRIQKKIRLRGVKIAPTGEVTSIELTGPADFEDWRACYAVFKVGCIMFEQITPARLDAYEKHLRGFHERYGRQCWALIYQADVRARLELSERLRRVGKDEKERADATSTFHDFDPTKPREWVWSKLTSDVQFWLREVQEPAVLVLARTASLHQMIDHDAPIMQTGECTDHDARNNCRRIPRLKHQCGKCLSIDHGANSCALKTDLGECESDLGLKRHFSSSEGTGNQVKLKVDTETTPDIIIIDSETLTPDYDDANSYATDLCRPQPKDLATGIKVMYMFGGPTEREENWRRLKAHRSEFYGILTAPPCNTFTRARRKRRDGRGGPPPLRGPEEHDRYGLKHLKPEDQDKDKKDTPLALRLGDMLASNLKDGAPTINEQPHFDQHDAEESMYNLDEFQMVRKAEGIGLHDLDQYECCAVTEKRSSILTIGNDLKDSFGKCRQEPQWWRRPSTGEWHAGPHPPLASKERMIPAGDWRRSMILNDMQHYAKLIEAPFHTSSAPAYPAGRNWHSIIKLALLAKQNMSDKPKTATLVRVGYWRYALVNQPFPVGTHCSATQAGIEERQRVPASTAGTHCSAPPRQQSGARMYRPLGHNDGSIRDEAQSGDRITFCHSRRGNRAGEVKYRERENELYIGGMRLPMQSTGKMQDYGAFNEQLRHIIEQHLDANSHIQRVRPDAIGLEANAAGPEADERDDTAITLGSLLETENIKGVVNDTYDTPIRSGTRAAWVRRAKDSDGKYLEDWLKHGASAGLEVDTEHSGILPKVDDAVGEHAQDTPDEHDDEPVLHNYSWVGTPHGAVTRISNVAPIKDVQPLVGKANHGMIEAWRPFLQDMRSTIAAHKRGEMRYAPQQCIWTKQIAQATERIHALQAGSLGVLSRVHRFRAYFGYSKREFGDCAYEPKAYVHLLGIASDVADEDRGPPICLAGYAPRQCLAASSSSGLHPPAGGDIRHKPRRQFAERTDAPQIEVTRGGPKQTALAAARSEDSRHVALARLQENSVAASAKRTKDSLLKTWQALHFCWFSLHAPMLPLTAVKLQAVGALVKADKYESVAYYLTKIRELHLVQGGEWFDQPRLEASRVTRSVLRGPGPGKQEEPINLTAIIQFAKGGKNSDLPVTPSGPVSVGNITAASVFFMLRVIESPLTLYDNVIIDSDRQEVKWIRPGSKADPATLSTSRTRGRLCETVFSLARPFHAAKRQMERTHRSFTDLQGVIPPGLPFFPTMSGKTVQKEEGVATYETMRTMAGLPTQDADGNRLLGGHSARLGGARTLAPVGWHIYLFELMARRQSPMLIHYAKEAPLHKITQEFVEKKRLLLVIETLQALRVRLGKLATRVKQGTGAASREAISQLNVKIDEAYSRTAAALQMGISDLRCGRHAPTKVATTKNNATGSRHTIAIEGIHIEPGLWHTRYGWMYGRSSYSSRSGELPEDVDMKRVGEKGFGAPPTTSSRIPPLASSFSFSFC</sequence>
<name>A0ABN9S6S5_9DINO</name>
<reference evidence="2" key="1">
    <citation type="submission" date="2023-10" db="EMBL/GenBank/DDBJ databases">
        <authorList>
            <person name="Chen Y."/>
            <person name="Shah S."/>
            <person name="Dougan E. K."/>
            <person name="Thang M."/>
            <person name="Chan C."/>
        </authorList>
    </citation>
    <scope>NUCLEOTIDE SEQUENCE [LARGE SCALE GENOMIC DNA]</scope>
</reference>
<dbReference type="Proteomes" id="UP001189429">
    <property type="component" value="Unassembled WGS sequence"/>
</dbReference>
<proteinExistence type="predicted"/>
<evidence type="ECO:0000313" key="2">
    <source>
        <dbReference type="EMBL" id="CAK0827555.1"/>
    </source>
</evidence>
<protein>
    <submittedName>
        <fullName evidence="2">Uncharacterized protein</fullName>
    </submittedName>
</protein>